<dbReference type="PANTHER" id="PTHR33639:SF2">
    <property type="entry name" value="DUF393 DOMAIN-CONTAINING PROTEIN"/>
    <property type="match status" value="1"/>
</dbReference>
<reference evidence="1 2" key="1">
    <citation type="submission" date="2019-09" db="EMBL/GenBank/DDBJ databases">
        <authorList>
            <person name="Mazhar S."/>
            <person name="Altermann E."/>
            <person name="Hill C."/>
            <person name="Mcauliffe O."/>
        </authorList>
    </citation>
    <scope>NUCLEOTIDE SEQUENCE [LARGE SCALE GENOMIC DNA]</scope>
    <source>
        <strain evidence="1 2">ATCC 51831</strain>
    </source>
</reference>
<proteinExistence type="predicted"/>
<dbReference type="Pfam" id="PF04134">
    <property type="entry name" value="DCC1-like"/>
    <property type="match status" value="1"/>
</dbReference>
<dbReference type="EMBL" id="SCWC02000013">
    <property type="protein sequence ID" value="KAA1036043.1"/>
    <property type="molecule type" value="Genomic_DNA"/>
</dbReference>
<evidence type="ECO:0000313" key="1">
    <source>
        <dbReference type="EMBL" id="KAA1036043.1"/>
    </source>
</evidence>
<sequence>MIDINIIYFDDECSFCNGYIKILISLVKNDVFRFSSNKSHNIRLLRDTLNVDSIILHHDNKYYFYSDALLKIFEILGYKVWFFYLIPKFIRNCIYKFFSLNRKKFQKNYCFLPDDSIRHKFIDIN</sequence>
<dbReference type="RefSeq" id="WP_149459929.1">
    <property type="nucleotide sequence ID" value="NZ_SCWC02000013.1"/>
</dbReference>
<gene>
    <name evidence="1" type="ORF">ERX35_010990</name>
</gene>
<organism evidence="1 2">
    <name type="scientific">Macrococcus equipercicus</name>
    <dbReference type="NCBI Taxonomy" id="69967"/>
    <lineage>
        <taxon>Bacteria</taxon>
        <taxon>Bacillati</taxon>
        <taxon>Bacillota</taxon>
        <taxon>Bacilli</taxon>
        <taxon>Bacillales</taxon>
        <taxon>Staphylococcaceae</taxon>
        <taxon>Macrococcus</taxon>
    </lineage>
</organism>
<dbReference type="Proteomes" id="UP000295735">
    <property type="component" value="Unassembled WGS sequence"/>
</dbReference>
<dbReference type="InterPro" id="IPR007263">
    <property type="entry name" value="DCC1-like"/>
</dbReference>
<dbReference type="PANTHER" id="PTHR33639">
    <property type="entry name" value="THIOL-DISULFIDE OXIDOREDUCTASE DCC"/>
    <property type="match status" value="1"/>
</dbReference>
<evidence type="ECO:0000313" key="2">
    <source>
        <dbReference type="Proteomes" id="UP000295735"/>
    </source>
</evidence>
<name>A0ABQ6R657_9STAP</name>
<keyword evidence="2" id="KW-1185">Reference proteome</keyword>
<dbReference type="InterPro" id="IPR052927">
    <property type="entry name" value="DCC_oxidoreductase"/>
</dbReference>
<comment type="caution">
    <text evidence="1">The sequence shown here is derived from an EMBL/GenBank/DDBJ whole genome shotgun (WGS) entry which is preliminary data.</text>
</comment>
<accession>A0ABQ6R657</accession>
<protein>
    <submittedName>
        <fullName evidence="1">DUF393 domain-containing protein</fullName>
    </submittedName>
</protein>